<dbReference type="AlphaFoldDB" id="A0A0A9Y382"/>
<protein>
    <submittedName>
        <fullName evidence="1">Anthranilate synthase component 1</fullName>
    </submittedName>
</protein>
<sequence>HVDFSENYVCKYASEPQSVHFGASRQQLSLHTVVAYFKGSKKCFCIISANLRHDARAILAHLDPVIRSLLLSHPDAETVHFISDSPSHQYRNRILFTIIPFSRSSTPRPRKFPRIILKRATGKGPWMVWEALSNE</sequence>
<reference evidence="1" key="2">
    <citation type="submission" date="2014-07" db="EMBL/GenBank/DDBJ databases">
        <authorList>
            <person name="Hull J."/>
        </authorList>
    </citation>
    <scope>NUCLEOTIDE SEQUENCE</scope>
</reference>
<dbReference type="PANTHER" id="PTHR46601:SF1">
    <property type="entry name" value="ADF-H DOMAIN-CONTAINING PROTEIN"/>
    <property type="match status" value="1"/>
</dbReference>
<accession>A0A0A9Y382</accession>
<feature type="non-terminal residue" evidence="1">
    <location>
        <position position="1"/>
    </location>
</feature>
<gene>
    <name evidence="1" type="primary">trpE_0</name>
    <name evidence="1" type="ORF">CM83_104001</name>
</gene>
<organism evidence="1">
    <name type="scientific">Lygus hesperus</name>
    <name type="common">Western plant bug</name>
    <dbReference type="NCBI Taxonomy" id="30085"/>
    <lineage>
        <taxon>Eukaryota</taxon>
        <taxon>Metazoa</taxon>
        <taxon>Ecdysozoa</taxon>
        <taxon>Arthropoda</taxon>
        <taxon>Hexapoda</taxon>
        <taxon>Insecta</taxon>
        <taxon>Pterygota</taxon>
        <taxon>Neoptera</taxon>
        <taxon>Paraneoptera</taxon>
        <taxon>Hemiptera</taxon>
        <taxon>Heteroptera</taxon>
        <taxon>Panheteroptera</taxon>
        <taxon>Cimicomorpha</taxon>
        <taxon>Miridae</taxon>
        <taxon>Mirini</taxon>
        <taxon>Lygus</taxon>
    </lineage>
</organism>
<dbReference type="PANTHER" id="PTHR46601">
    <property type="entry name" value="ULP_PROTEASE DOMAIN-CONTAINING PROTEIN"/>
    <property type="match status" value="1"/>
</dbReference>
<name>A0A0A9Y382_LYGHE</name>
<dbReference type="EMBL" id="GBHO01019599">
    <property type="protein sequence ID" value="JAG24005.1"/>
    <property type="molecule type" value="Transcribed_RNA"/>
</dbReference>
<evidence type="ECO:0000313" key="1">
    <source>
        <dbReference type="EMBL" id="JAG24005.1"/>
    </source>
</evidence>
<proteinExistence type="predicted"/>
<reference evidence="1" key="1">
    <citation type="journal article" date="2014" name="PLoS ONE">
        <title>Transcriptome-Based Identification of ABC Transporters in the Western Tarnished Plant Bug Lygus hesperus.</title>
        <authorList>
            <person name="Hull J.J."/>
            <person name="Chaney K."/>
            <person name="Geib S.M."/>
            <person name="Fabrick J.A."/>
            <person name="Brent C.S."/>
            <person name="Walsh D."/>
            <person name="Lavine L.C."/>
        </authorList>
    </citation>
    <scope>NUCLEOTIDE SEQUENCE</scope>
</reference>